<evidence type="ECO:0000256" key="2">
    <source>
        <dbReference type="ARBA" id="ARBA00007171"/>
    </source>
</evidence>
<dbReference type="Gene3D" id="3.40.710.10">
    <property type="entry name" value="DD-peptidase/beta-lactamase superfamily"/>
    <property type="match status" value="1"/>
</dbReference>
<dbReference type="InterPro" id="IPR037401">
    <property type="entry name" value="SnoaL-like"/>
</dbReference>
<comment type="subcellular location">
    <subcellularLocation>
        <location evidence="1">Membrane</location>
    </subcellularLocation>
</comment>
<evidence type="ECO:0000313" key="9">
    <source>
        <dbReference type="Proteomes" id="UP000008495"/>
    </source>
</evidence>
<evidence type="ECO:0000256" key="1">
    <source>
        <dbReference type="ARBA" id="ARBA00004370"/>
    </source>
</evidence>
<evidence type="ECO:0000259" key="6">
    <source>
        <dbReference type="Pfam" id="PF03717"/>
    </source>
</evidence>
<feature type="domain" description="SnoaL-like" evidence="7">
    <location>
        <begin position="26"/>
        <end position="123"/>
    </location>
</feature>
<dbReference type="GO" id="GO:0071972">
    <property type="term" value="F:peptidoglycan L,D-transpeptidase activity"/>
    <property type="evidence" value="ECO:0007669"/>
    <property type="project" value="TreeGrafter"/>
</dbReference>
<protein>
    <submittedName>
        <fullName evidence="8">Putative penicillin-binding protein</fullName>
    </submittedName>
</protein>
<evidence type="ECO:0000259" key="7">
    <source>
        <dbReference type="Pfam" id="PF12680"/>
    </source>
</evidence>
<dbReference type="OrthoDB" id="5241017at2"/>
<keyword evidence="3" id="KW-0472">Membrane</keyword>
<evidence type="ECO:0000313" key="8">
    <source>
        <dbReference type="EMBL" id="GAB77439.1"/>
    </source>
</evidence>
<dbReference type="STRING" id="100225.SAMN05421595_1274"/>
<dbReference type="InterPro" id="IPR032710">
    <property type="entry name" value="NTF2-like_dom_sf"/>
</dbReference>
<dbReference type="InterPro" id="IPR001460">
    <property type="entry name" value="PCN-bd_Tpept"/>
</dbReference>
<organism evidence="8 9">
    <name type="scientific">Austwickia chelonae NBRC 105200</name>
    <dbReference type="NCBI Taxonomy" id="1184607"/>
    <lineage>
        <taxon>Bacteria</taxon>
        <taxon>Bacillati</taxon>
        <taxon>Actinomycetota</taxon>
        <taxon>Actinomycetes</taxon>
        <taxon>Micrococcales</taxon>
        <taxon>Dermatophilaceae</taxon>
        <taxon>Austwickia</taxon>
    </lineage>
</organism>
<keyword evidence="9" id="KW-1185">Reference proteome</keyword>
<dbReference type="SUPFAM" id="SSF56519">
    <property type="entry name" value="Penicillin binding protein dimerisation domain"/>
    <property type="match status" value="1"/>
</dbReference>
<dbReference type="InterPro" id="IPR050515">
    <property type="entry name" value="Beta-lactam/transpept"/>
</dbReference>
<feature type="domain" description="Penicillin-binding protein transpeptidase" evidence="5">
    <location>
        <begin position="348"/>
        <end position="623"/>
    </location>
</feature>
<accession>K6VL27</accession>
<dbReference type="Pfam" id="PF12680">
    <property type="entry name" value="SnoaL_2"/>
    <property type="match status" value="1"/>
</dbReference>
<feature type="domain" description="Penicillin-binding protein dimerisation" evidence="6">
    <location>
        <begin position="148"/>
        <end position="308"/>
    </location>
</feature>
<dbReference type="Proteomes" id="UP000008495">
    <property type="component" value="Unassembled WGS sequence"/>
</dbReference>
<dbReference type="eggNOG" id="COG0768">
    <property type="taxonomic scope" value="Bacteria"/>
</dbReference>
<comment type="caution">
    <text evidence="8">The sequence shown here is derived from an EMBL/GenBank/DDBJ whole genome shotgun (WGS) entry which is preliminary data.</text>
</comment>
<dbReference type="SUPFAM" id="SSF54427">
    <property type="entry name" value="NTF2-like"/>
    <property type="match status" value="1"/>
</dbReference>
<dbReference type="PANTHER" id="PTHR30627">
    <property type="entry name" value="PEPTIDOGLYCAN D,D-TRANSPEPTIDASE"/>
    <property type="match status" value="1"/>
</dbReference>
<dbReference type="PANTHER" id="PTHR30627:SF24">
    <property type="entry name" value="PENICILLIN-BINDING PROTEIN 4B"/>
    <property type="match status" value="1"/>
</dbReference>
<proteinExistence type="inferred from homology"/>
<dbReference type="InterPro" id="IPR036138">
    <property type="entry name" value="PBP_dimer_sf"/>
</dbReference>
<name>K6VL27_9MICO</name>
<dbReference type="SUPFAM" id="SSF56601">
    <property type="entry name" value="beta-lactamase/transpeptidase-like"/>
    <property type="match status" value="1"/>
</dbReference>
<reference evidence="8 9" key="1">
    <citation type="submission" date="2012-08" db="EMBL/GenBank/DDBJ databases">
        <title>Whole genome shotgun sequence of Austwickia chelonae NBRC 105200.</title>
        <authorList>
            <person name="Yoshida I."/>
            <person name="Hosoyama A."/>
            <person name="Tsuchikane K."/>
            <person name="Katsumata H."/>
            <person name="Ando Y."/>
            <person name="Ohji S."/>
            <person name="Hamada M."/>
            <person name="Tamura T."/>
            <person name="Yamazoe A."/>
            <person name="Yamazaki S."/>
            <person name="Fujita N."/>
        </authorList>
    </citation>
    <scope>NUCLEOTIDE SEQUENCE [LARGE SCALE GENOMIC DNA]</scope>
    <source>
        <strain evidence="8 9">NBRC 105200</strain>
    </source>
</reference>
<feature type="region of interest" description="Disordered" evidence="4">
    <location>
        <begin position="523"/>
        <end position="544"/>
    </location>
</feature>
<sequence>MSVAKVRIIAAVLACALVLAGVIGYRASVARQQKDDLSAAAAALAEGLRTGKLPPGHVEGAPDVAALLEETTASTHDVDVTDVQVDGERGRVTLRHRWTPRPGGDPYTYPVEAEFSRADGRWITRWSPPLLAPGLKDDERLRVTRRSGARGDILDHTGAPLVTLRKVVRIGIDRSAVTKEIAVASAGVLARALDLGVAYPESVGSAGEKAFVPALTVRDPSPELTAVSQLSVPGLLMQEDELPLPPTSSFAKALLGGVGEATAEIVERSQGKISPGEMVGIGGLQAAQEQVLAGTPRTTWQAVSARGESRVLHVTKERPGRAVGTTLDQNVQTAAEDALSTVSTTSALVAIRPSDGAVLAAASGPGGKGDPTATLSMYPPGSTFKAVTALAALRSGLSPSSSVSCPATLVVDGRTFKNYDGYPNSKLGTQTLRSVFAQSCNTAFIGLRDRIGEKALTEAAASLGLTGEPTLGVPAETGKVPAPSGETERAASLIGQGRVESTPLGMAAVAASIADGRTVSPMLVRDPAPQQKPSSGTPLSPEEATSLRDLMRAVVTEGNAPLLADAPGGAVAAKSGTAEYGTGTPPRTHAWMIAAQGDLALAIFVADAGGGASDAGPVVKKFLTALASSR</sequence>
<dbReference type="GO" id="GO:0005886">
    <property type="term" value="C:plasma membrane"/>
    <property type="evidence" value="ECO:0007669"/>
    <property type="project" value="TreeGrafter"/>
</dbReference>
<dbReference type="GO" id="GO:0008658">
    <property type="term" value="F:penicillin binding"/>
    <property type="evidence" value="ECO:0007669"/>
    <property type="project" value="InterPro"/>
</dbReference>
<dbReference type="GO" id="GO:0071555">
    <property type="term" value="P:cell wall organization"/>
    <property type="evidence" value="ECO:0007669"/>
    <property type="project" value="TreeGrafter"/>
</dbReference>
<dbReference type="EMBL" id="BAGZ01000005">
    <property type="protein sequence ID" value="GAB77439.1"/>
    <property type="molecule type" value="Genomic_DNA"/>
</dbReference>
<evidence type="ECO:0000259" key="5">
    <source>
        <dbReference type="Pfam" id="PF00905"/>
    </source>
</evidence>
<dbReference type="RefSeq" id="WP_006502191.1">
    <property type="nucleotide sequence ID" value="NZ_BAGZ01000005.1"/>
</dbReference>
<evidence type="ECO:0000256" key="3">
    <source>
        <dbReference type="ARBA" id="ARBA00023136"/>
    </source>
</evidence>
<dbReference type="Pfam" id="PF00905">
    <property type="entry name" value="Transpeptidase"/>
    <property type="match status" value="1"/>
</dbReference>
<dbReference type="InterPro" id="IPR012338">
    <property type="entry name" value="Beta-lactam/transpept-like"/>
</dbReference>
<dbReference type="InterPro" id="IPR005311">
    <property type="entry name" value="PBP_dimer"/>
</dbReference>
<dbReference type="Gene3D" id="3.90.1310.10">
    <property type="entry name" value="Penicillin-binding protein 2a (Domain 2)"/>
    <property type="match status" value="1"/>
</dbReference>
<comment type="similarity">
    <text evidence="2">Belongs to the transpeptidase family.</text>
</comment>
<dbReference type="AlphaFoldDB" id="K6VL27"/>
<dbReference type="Pfam" id="PF03717">
    <property type="entry name" value="PBP_dimer"/>
    <property type="match status" value="1"/>
</dbReference>
<gene>
    <name evidence="8" type="ORF">AUCHE_05_03500</name>
</gene>
<evidence type="ECO:0000256" key="4">
    <source>
        <dbReference type="SAM" id="MobiDB-lite"/>
    </source>
</evidence>